<feature type="region of interest" description="Disordered" evidence="2">
    <location>
        <begin position="129"/>
        <end position="180"/>
    </location>
</feature>
<proteinExistence type="predicted"/>
<evidence type="ECO:0000259" key="3">
    <source>
        <dbReference type="SMART" id="SM00945"/>
    </source>
</evidence>
<dbReference type="RefSeq" id="WP_274676238.1">
    <property type="nucleotide sequence ID" value="NZ_JAKNAX010000052.1"/>
</dbReference>
<evidence type="ECO:0000313" key="5">
    <source>
        <dbReference type="Proteomes" id="UP001140978"/>
    </source>
</evidence>
<dbReference type="InterPro" id="IPR016103">
    <property type="entry name" value="ProQ/FinO"/>
</dbReference>
<protein>
    <submittedName>
        <fullName evidence="4">ProQ/FinO family protein</fullName>
    </submittedName>
</protein>
<dbReference type="SUPFAM" id="SSF48657">
    <property type="entry name" value="FinO-like"/>
    <property type="match status" value="1"/>
</dbReference>
<dbReference type="InterPro" id="IPR036442">
    <property type="entry name" value="ProQ/FinO_sf"/>
</dbReference>
<evidence type="ECO:0000256" key="1">
    <source>
        <dbReference type="ARBA" id="ARBA00022884"/>
    </source>
</evidence>
<accession>A0A9X4FD96</accession>
<reference evidence="4" key="1">
    <citation type="submission" date="2022-02" db="EMBL/GenBank/DDBJ databases">
        <title>Emergence and expansion in Europe of a Vibrio aestuarianus clonal complex pathogenic for oysters.</title>
        <authorList>
            <person name="Mesnil A."/>
            <person name="Travers M.-A."/>
        </authorList>
    </citation>
    <scope>NUCLEOTIDE SEQUENCE</scope>
    <source>
        <strain evidence="4">19_064_15T1</strain>
    </source>
</reference>
<dbReference type="EMBL" id="JAKNAX010000052">
    <property type="protein sequence ID" value="MDE1347765.1"/>
    <property type="molecule type" value="Genomic_DNA"/>
</dbReference>
<name>A0A9X4FD96_9VIBR</name>
<organism evidence="4 5">
    <name type="scientific">Vibrio aestuarianus</name>
    <dbReference type="NCBI Taxonomy" id="28171"/>
    <lineage>
        <taxon>Bacteria</taxon>
        <taxon>Pseudomonadati</taxon>
        <taxon>Pseudomonadota</taxon>
        <taxon>Gammaproteobacteria</taxon>
        <taxon>Vibrionales</taxon>
        <taxon>Vibrionaceae</taxon>
        <taxon>Vibrio</taxon>
    </lineage>
</organism>
<dbReference type="AlphaFoldDB" id="A0A9X4FD96"/>
<gene>
    <name evidence="4" type="ORF">L9X51_15150</name>
</gene>
<sequence length="180" mass="21543">MGEIENKYESINKKKYVKNTPVAKKIFQETWDWLYSFEVIKKHKPLKINSKQDFLRRSQETGSGIGKKQLRKAFSIHCNSERYLRNAAKGGFRYNIDFNQDEEITAEHQQNFIDALKAKREFISKAKAYERRKEEKQRQYEKRNSENQDRNKDNGSRLKFQPRKKSNSYLKIAVKKSRRG</sequence>
<comment type="caution">
    <text evidence="4">The sequence shown here is derived from an EMBL/GenBank/DDBJ whole genome shotgun (WGS) entry which is preliminary data.</text>
</comment>
<dbReference type="GO" id="GO:0003723">
    <property type="term" value="F:RNA binding"/>
    <property type="evidence" value="ECO:0007669"/>
    <property type="project" value="UniProtKB-KW"/>
</dbReference>
<dbReference type="Pfam" id="PF04352">
    <property type="entry name" value="ProQ"/>
    <property type="match status" value="1"/>
</dbReference>
<dbReference type="SMART" id="SM00945">
    <property type="entry name" value="ProQ"/>
    <property type="match status" value="1"/>
</dbReference>
<feature type="domain" description="ProQ/FinO" evidence="3">
    <location>
        <begin position="18"/>
        <end position="137"/>
    </location>
</feature>
<keyword evidence="1" id="KW-0694">RNA-binding</keyword>
<dbReference type="Proteomes" id="UP001140978">
    <property type="component" value="Unassembled WGS sequence"/>
</dbReference>
<evidence type="ECO:0000256" key="2">
    <source>
        <dbReference type="SAM" id="MobiDB-lite"/>
    </source>
</evidence>
<dbReference type="Gene3D" id="1.10.1710.10">
    <property type="entry name" value="ProQ/FinO domain"/>
    <property type="match status" value="1"/>
</dbReference>
<evidence type="ECO:0000313" key="4">
    <source>
        <dbReference type="EMBL" id="MDE1347765.1"/>
    </source>
</evidence>
<feature type="compositionally biased region" description="Basic and acidic residues" evidence="2">
    <location>
        <begin position="129"/>
        <end position="156"/>
    </location>
</feature>